<dbReference type="EMBL" id="BART01016010">
    <property type="protein sequence ID" value="GAG76589.1"/>
    <property type="molecule type" value="Genomic_DNA"/>
</dbReference>
<reference evidence="1" key="1">
    <citation type="journal article" date="2014" name="Front. Microbiol.">
        <title>High frequency of phylogenetically diverse reductive dehalogenase-homologous genes in deep subseafloor sedimentary metagenomes.</title>
        <authorList>
            <person name="Kawai M."/>
            <person name="Futagami T."/>
            <person name="Toyoda A."/>
            <person name="Takaki Y."/>
            <person name="Nishi S."/>
            <person name="Hori S."/>
            <person name="Arai W."/>
            <person name="Tsubouchi T."/>
            <person name="Morono Y."/>
            <person name="Uchiyama I."/>
            <person name="Ito T."/>
            <person name="Fujiyama A."/>
            <person name="Inagaki F."/>
            <person name="Takami H."/>
        </authorList>
    </citation>
    <scope>NUCLEOTIDE SEQUENCE</scope>
    <source>
        <strain evidence="1">Expedition CK06-06</strain>
    </source>
</reference>
<protein>
    <submittedName>
        <fullName evidence="1">Uncharacterized protein</fullName>
    </submittedName>
</protein>
<dbReference type="AlphaFoldDB" id="X1A475"/>
<feature type="non-terminal residue" evidence="1">
    <location>
        <position position="73"/>
    </location>
</feature>
<accession>X1A475</accession>
<organism evidence="1">
    <name type="scientific">marine sediment metagenome</name>
    <dbReference type="NCBI Taxonomy" id="412755"/>
    <lineage>
        <taxon>unclassified sequences</taxon>
        <taxon>metagenomes</taxon>
        <taxon>ecological metagenomes</taxon>
    </lineage>
</organism>
<comment type="caution">
    <text evidence="1">The sequence shown here is derived from an EMBL/GenBank/DDBJ whole genome shotgun (WGS) entry which is preliminary data.</text>
</comment>
<proteinExistence type="predicted"/>
<name>X1A475_9ZZZZ</name>
<sequence length="73" mass="7943">MASVKDLFPTSDALKATDLPEGIDVPVVIESARPITFDDGPKLILGFRGKSKVMVCNKTNTFRIADILGDDYD</sequence>
<gene>
    <name evidence="1" type="ORF">S01H4_30931</name>
</gene>
<evidence type="ECO:0000313" key="1">
    <source>
        <dbReference type="EMBL" id="GAG76589.1"/>
    </source>
</evidence>